<accession>A0A0C9S5W8</accession>
<proteinExistence type="predicted"/>
<dbReference type="Pfam" id="PF13923">
    <property type="entry name" value="zf-C3HC4_2"/>
    <property type="match status" value="1"/>
</dbReference>
<evidence type="ECO:0000259" key="6">
    <source>
        <dbReference type="PROSITE" id="PS50089"/>
    </source>
</evidence>
<reference evidence="7" key="1">
    <citation type="submission" date="2015-02" db="EMBL/GenBank/DDBJ databases">
        <title>A transcriptome of Wollemia nobilis - a relic of Gondwana.</title>
        <authorList>
            <person name="Chia J.Y."/>
            <person name="Leong Y.S."/>
            <person name="Abdul Karim S."/>
            <person name="Wan Azmi N."/>
            <person name="Hercus R."/>
            <person name="Croft L."/>
        </authorList>
    </citation>
    <scope>NUCLEOTIDE SEQUENCE</scope>
    <source>
        <strain evidence="7">MaeBrown</strain>
        <tissue evidence="7">Leaf</tissue>
    </source>
</reference>
<dbReference type="GO" id="GO:0008270">
    <property type="term" value="F:zinc ion binding"/>
    <property type="evidence" value="ECO:0007669"/>
    <property type="project" value="UniProtKB-KW"/>
</dbReference>
<dbReference type="EMBL" id="GCHU01016183">
    <property type="protein sequence ID" value="JAG86293.1"/>
    <property type="molecule type" value="Transcribed_RNA"/>
</dbReference>
<dbReference type="GO" id="GO:0140082">
    <property type="term" value="F:SUMO-ubiquitin ligase activity"/>
    <property type="evidence" value="ECO:0007669"/>
    <property type="project" value="TreeGrafter"/>
</dbReference>
<dbReference type="Gene3D" id="3.30.40.10">
    <property type="entry name" value="Zinc/RING finger domain, C3HC4 (zinc finger)"/>
    <property type="match status" value="1"/>
</dbReference>
<feature type="domain" description="RING-type" evidence="6">
    <location>
        <begin position="149"/>
        <end position="187"/>
    </location>
</feature>
<dbReference type="InterPro" id="IPR049627">
    <property type="entry name" value="SLX8"/>
</dbReference>
<protein>
    <submittedName>
        <fullName evidence="7">TSA: Wollemia nobilis Ref_Wollemi_Transcript_16274_930 transcribed RNA sequence</fullName>
    </submittedName>
</protein>
<evidence type="ECO:0000256" key="1">
    <source>
        <dbReference type="ARBA" id="ARBA00022723"/>
    </source>
</evidence>
<dbReference type="GO" id="GO:0032183">
    <property type="term" value="F:SUMO binding"/>
    <property type="evidence" value="ECO:0007669"/>
    <property type="project" value="TreeGrafter"/>
</dbReference>
<dbReference type="AlphaFoldDB" id="A0A0C9S5W8"/>
<dbReference type="GO" id="GO:0006511">
    <property type="term" value="P:ubiquitin-dependent protein catabolic process"/>
    <property type="evidence" value="ECO:0007669"/>
    <property type="project" value="TreeGrafter"/>
</dbReference>
<keyword evidence="1" id="KW-0479">Metal-binding</keyword>
<name>A0A0C9S5W8_9CONI</name>
<dbReference type="GO" id="GO:0061630">
    <property type="term" value="F:ubiquitin protein ligase activity"/>
    <property type="evidence" value="ECO:0007669"/>
    <property type="project" value="InterPro"/>
</dbReference>
<dbReference type="SUPFAM" id="SSF57850">
    <property type="entry name" value="RING/U-box"/>
    <property type="match status" value="1"/>
</dbReference>
<dbReference type="PROSITE" id="PS50089">
    <property type="entry name" value="ZF_RING_2"/>
    <property type="match status" value="1"/>
</dbReference>
<evidence type="ECO:0000256" key="4">
    <source>
        <dbReference type="PROSITE-ProRule" id="PRU00175"/>
    </source>
</evidence>
<dbReference type="InterPro" id="IPR013083">
    <property type="entry name" value="Znf_RING/FYVE/PHD"/>
</dbReference>
<feature type="compositionally biased region" description="Basic and acidic residues" evidence="5">
    <location>
        <begin position="1"/>
        <end position="11"/>
    </location>
</feature>
<dbReference type="PANTHER" id="PTHR47094">
    <property type="entry name" value="ELFLESS, ISOFORM B"/>
    <property type="match status" value="1"/>
</dbReference>
<sequence>MSNRKDLERKELRKRKNYNGAPSAPIVLVDDDDEEVQISSADTFAVAQARNSLSRRSHRVAVIDEGDLFKIIDEGNLGLHIGSTGPQIQPTRIRHGAHGSRSLGNKTLPYTDPIDLTNSNDECQLLDSTVSKKLKPLPSVDVKEMKLSCAICMETMKEETSTTCGHVFCKKCITSAIQAQKKCPTCRRKLTLSKIHRIYISGST</sequence>
<feature type="region of interest" description="Disordered" evidence="5">
    <location>
        <begin position="1"/>
        <end position="25"/>
    </location>
</feature>
<evidence type="ECO:0000256" key="5">
    <source>
        <dbReference type="SAM" id="MobiDB-lite"/>
    </source>
</evidence>
<dbReference type="InterPro" id="IPR001841">
    <property type="entry name" value="Znf_RING"/>
</dbReference>
<keyword evidence="3" id="KW-0862">Zinc</keyword>
<dbReference type="PROSITE" id="PS00518">
    <property type="entry name" value="ZF_RING_1"/>
    <property type="match status" value="1"/>
</dbReference>
<dbReference type="GO" id="GO:0033768">
    <property type="term" value="C:SUMO-targeted ubiquitin ligase complex"/>
    <property type="evidence" value="ECO:0007669"/>
    <property type="project" value="TreeGrafter"/>
</dbReference>
<dbReference type="InterPro" id="IPR017907">
    <property type="entry name" value="Znf_RING_CS"/>
</dbReference>
<evidence type="ECO:0000256" key="2">
    <source>
        <dbReference type="ARBA" id="ARBA00022771"/>
    </source>
</evidence>
<evidence type="ECO:0000256" key="3">
    <source>
        <dbReference type="ARBA" id="ARBA00022833"/>
    </source>
</evidence>
<dbReference type="SMART" id="SM00184">
    <property type="entry name" value="RING"/>
    <property type="match status" value="1"/>
</dbReference>
<keyword evidence="2 4" id="KW-0863">Zinc-finger</keyword>
<evidence type="ECO:0000313" key="7">
    <source>
        <dbReference type="EMBL" id="JAG86293.1"/>
    </source>
</evidence>
<dbReference type="PANTHER" id="PTHR47094:SF1">
    <property type="entry name" value="RING-TYPE E3 UBIQUITIN TRANSFERASE"/>
    <property type="match status" value="1"/>
</dbReference>
<organism evidence="7">
    <name type="scientific">Wollemia nobilis</name>
    <dbReference type="NCBI Taxonomy" id="56998"/>
    <lineage>
        <taxon>Eukaryota</taxon>
        <taxon>Viridiplantae</taxon>
        <taxon>Streptophyta</taxon>
        <taxon>Embryophyta</taxon>
        <taxon>Tracheophyta</taxon>
        <taxon>Spermatophyta</taxon>
        <taxon>Pinopsida</taxon>
        <taxon>Pinidae</taxon>
        <taxon>Conifers II</taxon>
        <taxon>Araucariales</taxon>
        <taxon>Araucariaceae</taxon>
        <taxon>Wollemia</taxon>
    </lineage>
</organism>